<protein>
    <submittedName>
        <fullName evidence="1">Uncharacterized protein</fullName>
    </submittedName>
</protein>
<dbReference type="KEGG" id="pdu:PDUR_19005"/>
<sequence>MAANPANDIQQCIQKCQQTAGQLRSLANQETNPMVKMMLNEGAHHLDLCLVECQYSLQELQTPAMA</sequence>
<reference evidence="1 2" key="1">
    <citation type="submission" date="2014-08" db="EMBL/GenBank/DDBJ databases">
        <title>Comparative genomics of the Paenibacillus odorifer group.</title>
        <authorList>
            <person name="den Bakker H.C."/>
            <person name="Tsai Y.-C."/>
            <person name="Martin N."/>
            <person name="Korlach J."/>
            <person name="Wiedmann M."/>
        </authorList>
    </citation>
    <scope>NUCLEOTIDE SEQUENCE [LARGE SCALE GENOMIC DNA]</scope>
    <source>
        <strain evidence="1 2">DSM 1735</strain>
    </source>
</reference>
<evidence type="ECO:0000313" key="2">
    <source>
        <dbReference type="Proteomes" id="UP000029409"/>
    </source>
</evidence>
<proteinExistence type="predicted"/>
<name>A0A089HTT0_PAEDU</name>
<accession>A0A089HTT0</accession>
<dbReference type="OrthoDB" id="2112373at2"/>
<dbReference type="Proteomes" id="UP000029409">
    <property type="component" value="Chromosome"/>
</dbReference>
<dbReference type="RefSeq" id="WP_042207566.1">
    <property type="nucleotide sequence ID" value="NZ_CP009288.1"/>
</dbReference>
<keyword evidence="2" id="KW-1185">Reference proteome</keyword>
<dbReference type="EMBL" id="CP009288">
    <property type="protein sequence ID" value="AIQ13773.1"/>
    <property type="molecule type" value="Genomic_DNA"/>
</dbReference>
<evidence type="ECO:0000313" key="1">
    <source>
        <dbReference type="EMBL" id="AIQ13773.1"/>
    </source>
</evidence>
<organism evidence="1 2">
    <name type="scientific">Paenibacillus durus</name>
    <name type="common">Paenibacillus azotofixans</name>
    <dbReference type="NCBI Taxonomy" id="44251"/>
    <lineage>
        <taxon>Bacteria</taxon>
        <taxon>Bacillati</taxon>
        <taxon>Bacillota</taxon>
        <taxon>Bacilli</taxon>
        <taxon>Bacillales</taxon>
        <taxon>Paenibacillaceae</taxon>
        <taxon>Paenibacillus</taxon>
    </lineage>
</organism>
<gene>
    <name evidence="1" type="ORF">PDUR_19005</name>
</gene>
<dbReference type="STRING" id="44251.PDUR_19005"/>
<dbReference type="AlphaFoldDB" id="A0A089HTT0"/>